<dbReference type="eggNOG" id="COG2304">
    <property type="taxonomic scope" value="Bacteria"/>
</dbReference>
<dbReference type="SUPFAM" id="SSF53300">
    <property type="entry name" value="vWA-like"/>
    <property type="match status" value="1"/>
</dbReference>
<accession>D3RQX6</accession>
<name>D3RQX6_ALLVD</name>
<dbReference type="Pfam" id="PF10138">
    <property type="entry name" value="vWA-TerF-like"/>
    <property type="match status" value="1"/>
</dbReference>
<reference evidence="3 4" key="1">
    <citation type="journal article" date="2011" name="Stand. Genomic Sci.">
        <title>Complete genome sequence of Allochromatium vinosum DSM 180(T).</title>
        <authorList>
            <person name="Weissgerber T."/>
            <person name="Zigann R."/>
            <person name="Bruce D."/>
            <person name="Chang Y.J."/>
            <person name="Detter J.C."/>
            <person name="Han C."/>
            <person name="Hauser L."/>
            <person name="Jeffries C.D."/>
            <person name="Land M."/>
            <person name="Munk A.C."/>
            <person name="Tapia R."/>
            <person name="Dahl C."/>
        </authorList>
    </citation>
    <scope>NUCLEOTIDE SEQUENCE [LARGE SCALE GENOMIC DNA]</scope>
    <source>
        <strain evidence="4">ATCC 17899 / DSM 180 / NBRC 103801 / NCIMB 10441 / D</strain>
    </source>
</reference>
<dbReference type="SMART" id="SM00327">
    <property type="entry name" value="VWA"/>
    <property type="match status" value="1"/>
</dbReference>
<protein>
    <submittedName>
        <fullName evidence="3">Stress protein</fullName>
    </submittedName>
</protein>
<dbReference type="KEGG" id="alv:Alvin_0858"/>
<dbReference type="InterPro" id="IPR002035">
    <property type="entry name" value="VWF_A"/>
</dbReference>
<dbReference type="STRING" id="572477.Alvin_0858"/>
<keyword evidence="4" id="KW-1185">Reference proteome</keyword>
<gene>
    <name evidence="3" type="ordered locus">Alvin_0858</name>
</gene>
<feature type="domain" description="VWFA" evidence="2">
    <location>
        <begin position="222"/>
        <end position="400"/>
    </location>
</feature>
<organism evidence="3 4">
    <name type="scientific">Allochromatium vinosum (strain ATCC 17899 / DSM 180 / NBRC 103801 / NCIMB 10441 / D)</name>
    <name type="common">Chromatium vinosum</name>
    <dbReference type="NCBI Taxonomy" id="572477"/>
    <lineage>
        <taxon>Bacteria</taxon>
        <taxon>Pseudomonadati</taxon>
        <taxon>Pseudomonadota</taxon>
        <taxon>Gammaproteobacteria</taxon>
        <taxon>Chromatiales</taxon>
        <taxon>Chromatiaceae</taxon>
        <taxon>Allochromatium</taxon>
    </lineage>
</organism>
<evidence type="ECO:0000313" key="4">
    <source>
        <dbReference type="Proteomes" id="UP000001441"/>
    </source>
</evidence>
<dbReference type="InterPro" id="IPR019303">
    <property type="entry name" value="vWA_TerF_C"/>
</dbReference>
<dbReference type="HOGENOM" id="CLU_030559_0_0_6"/>
<dbReference type="eggNOG" id="COG2310">
    <property type="taxonomic scope" value="Bacteria"/>
</dbReference>
<evidence type="ECO:0000313" key="3">
    <source>
        <dbReference type="EMBL" id="ADC61804.1"/>
    </source>
</evidence>
<dbReference type="Gene3D" id="3.40.50.410">
    <property type="entry name" value="von Willebrand factor, type A domain"/>
    <property type="match status" value="1"/>
</dbReference>
<sequence length="418" mass="45960">MQLNRGQRVALPDVVSSMNLEVGIDLQGIAVDVSCFGVDADGRLADERYMTFFNQAQTPCGGVQLGSPAGFGAGFRLALDRLPPSIDRLVFVAAIDGAGTMRQLTAGRVCLVEQGQIKATFTLRGSDFADERALMLTEIYRKDGVWRLSATGQGFNGGLDALVRHFGGEVAEPTPATPPPAPEPARLSLEKRVEQQAPRLVSLVKTARVSLEKQGLQGLRARVGLVLDASGSMGRQYKSGRVQELLDRVLPLALHFDDDGSLDVWAFDTTPKPLDPATLDNIGDYINTVRGGWKKWYGGANDEPRVMREVIDHYRRDPQAPPAYVLFVSDGGVHQNREITNLMREAAPYPIFWQFMGLGGRNYGILEKLDTLSGRVVDNCGFFAIDDLRDLTEAQLYDRLLQEFPDWLKAARGKGIIR</sequence>
<dbReference type="CDD" id="cd06974">
    <property type="entry name" value="TerD_like"/>
    <property type="match status" value="1"/>
</dbReference>
<keyword evidence="1" id="KW-0778">Tellurium resistance</keyword>
<dbReference type="OrthoDB" id="5756874at2"/>
<dbReference type="GO" id="GO:0046690">
    <property type="term" value="P:response to tellurium ion"/>
    <property type="evidence" value="ECO:0007669"/>
    <property type="project" value="UniProtKB-KW"/>
</dbReference>
<dbReference type="RefSeq" id="WP_012970080.1">
    <property type="nucleotide sequence ID" value="NC_013851.1"/>
</dbReference>
<dbReference type="Proteomes" id="UP000001441">
    <property type="component" value="Chromosome"/>
</dbReference>
<dbReference type="InterPro" id="IPR036465">
    <property type="entry name" value="vWFA_dom_sf"/>
</dbReference>
<dbReference type="InterPro" id="IPR051324">
    <property type="entry name" value="Stress/Tellurium_Resist"/>
</dbReference>
<evidence type="ECO:0000256" key="1">
    <source>
        <dbReference type="ARBA" id="ARBA00022686"/>
    </source>
</evidence>
<dbReference type="AlphaFoldDB" id="D3RQX6"/>
<dbReference type="PANTHER" id="PTHR32097:SF3">
    <property type="entry name" value="TELLURITE RESISTANCE PROTEIN"/>
    <property type="match status" value="1"/>
</dbReference>
<dbReference type="Gene3D" id="2.60.60.30">
    <property type="entry name" value="sav2460 like domains"/>
    <property type="match status" value="1"/>
</dbReference>
<dbReference type="PROSITE" id="PS50234">
    <property type="entry name" value="VWFA"/>
    <property type="match status" value="1"/>
</dbReference>
<evidence type="ECO:0000259" key="2">
    <source>
        <dbReference type="PROSITE" id="PS50234"/>
    </source>
</evidence>
<dbReference type="EMBL" id="CP001896">
    <property type="protein sequence ID" value="ADC61804.1"/>
    <property type="molecule type" value="Genomic_DNA"/>
</dbReference>
<dbReference type="PANTHER" id="PTHR32097">
    <property type="entry name" value="CAMP-BINDING PROTEIN 1-RELATED"/>
    <property type="match status" value="1"/>
</dbReference>
<proteinExistence type="predicted"/>
<dbReference type="InterPro" id="IPR003325">
    <property type="entry name" value="TerD"/>
</dbReference>
<dbReference type="Pfam" id="PF02342">
    <property type="entry name" value="TerD"/>
    <property type="match status" value="1"/>
</dbReference>